<dbReference type="AlphaFoldDB" id="A0A839S221"/>
<keyword evidence="3" id="KW-1185">Reference proteome</keyword>
<accession>A0A839S221</accession>
<dbReference type="RefSeq" id="WP_343053846.1">
    <property type="nucleotide sequence ID" value="NZ_JACHWU010000002.1"/>
</dbReference>
<reference evidence="2 3" key="1">
    <citation type="submission" date="2020-08" db="EMBL/GenBank/DDBJ databases">
        <title>Genomic Encyclopedia of Type Strains, Phase III (KMG-III): the genomes of soil and plant-associated and newly described type strains.</title>
        <authorList>
            <person name="Whitman W."/>
        </authorList>
    </citation>
    <scope>NUCLEOTIDE SEQUENCE [LARGE SCALE GENOMIC DNA]</scope>
    <source>
        <strain evidence="2 3">CECT 8577</strain>
    </source>
</reference>
<protein>
    <submittedName>
        <fullName evidence="2">Uncharacterized protein</fullName>
    </submittedName>
</protein>
<evidence type="ECO:0000256" key="1">
    <source>
        <dbReference type="SAM" id="Phobius"/>
    </source>
</evidence>
<keyword evidence="1" id="KW-0472">Membrane</keyword>
<gene>
    <name evidence="2" type="ORF">FHS23_002386</name>
</gene>
<feature type="transmembrane region" description="Helical" evidence="1">
    <location>
        <begin position="20"/>
        <end position="37"/>
    </location>
</feature>
<keyword evidence="1" id="KW-0812">Transmembrane</keyword>
<organism evidence="2 3">
    <name type="scientific">Prauserella isguenensis</name>
    <dbReference type="NCBI Taxonomy" id="1470180"/>
    <lineage>
        <taxon>Bacteria</taxon>
        <taxon>Bacillati</taxon>
        <taxon>Actinomycetota</taxon>
        <taxon>Actinomycetes</taxon>
        <taxon>Pseudonocardiales</taxon>
        <taxon>Pseudonocardiaceae</taxon>
        <taxon>Prauserella</taxon>
    </lineage>
</organism>
<name>A0A839S221_9PSEU</name>
<proteinExistence type="predicted"/>
<evidence type="ECO:0000313" key="3">
    <source>
        <dbReference type="Proteomes" id="UP000550714"/>
    </source>
</evidence>
<evidence type="ECO:0000313" key="2">
    <source>
        <dbReference type="EMBL" id="MBB3051363.1"/>
    </source>
</evidence>
<dbReference type="EMBL" id="JACHWU010000002">
    <property type="protein sequence ID" value="MBB3051363.1"/>
    <property type="molecule type" value="Genomic_DNA"/>
</dbReference>
<dbReference type="Proteomes" id="UP000550714">
    <property type="component" value="Unassembled WGS sequence"/>
</dbReference>
<comment type="caution">
    <text evidence="2">The sequence shown here is derived from an EMBL/GenBank/DDBJ whole genome shotgun (WGS) entry which is preliminary data.</text>
</comment>
<keyword evidence="1" id="KW-1133">Transmembrane helix</keyword>
<sequence length="203" mass="21396">MPGGSAGSGMSPRLRTALRGGGLVAIALVSGLVWWLIRYEPVGDDPQPTAQQEDPLTSGEFDYTRVAGPEISAGCAANSYGDLVGWFREHPCEQVHRSLYETRSQDARALVSVVVVTMPGQTGAQQLKVTTDTDGTGNVNDLVRDGTANLPGAPNVATGEYASRVVGNRLTVVETQFFSDTPGSPDLLGEIAHDALRLSAATR</sequence>